<dbReference type="RefSeq" id="WP_016360508.1">
    <property type="nucleotide sequence ID" value="NZ_KE150238.1"/>
</dbReference>
<keyword evidence="2" id="KW-1185">Reference proteome</keyword>
<dbReference type="AlphaFoldDB" id="S2KTK8"/>
<gene>
    <name evidence="1" type="ORF">HMPREF0179_05137</name>
</gene>
<protein>
    <submittedName>
        <fullName evidence="1">Uncharacterized protein</fullName>
    </submittedName>
</protein>
<sequence>MIRLDLIRKAFDNAMLAQMKELLPGTPTPFVWLGLNVSSTPDLSKLHIITGFNPGESSTQELGGPGSLAIRDGVYIITQSLPQGMNVDEAWRIASGLESYFWQFIRETPFYTGECCVWLDVPSTANRGTDPDQGRYLISTTIPWYTAYSGGAKE</sequence>
<accession>S2KTK8</accession>
<dbReference type="EMBL" id="ADCP02000001">
    <property type="protein sequence ID" value="EPC05853.1"/>
    <property type="molecule type" value="Genomic_DNA"/>
</dbReference>
<reference evidence="1 2" key="1">
    <citation type="submission" date="2010-10" db="EMBL/GenBank/DDBJ databases">
        <authorList>
            <consortium name="The Broad Institute Genome Sequencing Platform"/>
            <person name="Ward D."/>
            <person name="Earl A."/>
            <person name="Feldgarden M."/>
            <person name="Young S.K."/>
            <person name="Gargeya S."/>
            <person name="Zeng Q."/>
            <person name="Alvarado L."/>
            <person name="Berlin A."/>
            <person name="Bochicchio J."/>
            <person name="Chapman S.B."/>
            <person name="Chen Z."/>
            <person name="Freedman E."/>
            <person name="Gellesch M."/>
            <person name="Goldberg J."/>
            <person name="Griggs A."/>
            <person name="Gujja S."/>
            <person name="Heilman E."/>
            <person name="Heiman D."/>
            <person name="Howarth C."/>
            <person name="Mehta T."/>
            <person name="Neiman D."/>
            <person name="Pearson M."/>
            <person name="Roberts A."/>
            <person name="Saif S."/>
            <person name="Shea T."/>
            <person name="Shenoy N."/>
            <person name="Sisk P."/>
            <person name="Stolte C."/>
            <person name="Sykes S."/>
            <person name="White J."/>
            <person name="Yandava C."/>
            <person name="Allen-Vercoe E."/>
            <person name="Sibley C."/>
            <person name="Ambrose C.E."/>
            <person name="Strauss J."/>
            <person name="Daigneault M."/>
            <person name="Haas B."/>
            <person name="Nusbaum C."/>
            <person name="Birren B."/>
        </authorList>
    </citation>
    <scope>NUCLEOTIDE SEQUENCE [LARGE SCALE GENOMIC DNA]</scope>
    <source>
        <strain evidence="1 2">3_1_6</strain>
    </source>
</reference>
<reference evidence="1 2" key="2">
    <citation type="submission" date="2013-04" db="EMBL/GenBank/DDBJ databases">
        <title>The Genome Sequence of Bilophila wadsworthia 3_1_6.</title>
        <authorList>
            <consortium name="The Broad Institute Genomics Platform"/>
            <person name="Earl A."/>
            <person name="Ward D."/>
            <person name="Feldgarden M."/>
            <person name="Gevers D."/>
            <person name="Sibley C."/>
            <person name="Strauss J."/>
            <person name="Allen-Vercoe E."/>
            <person name="Walker B."/>
            <person name="Young S."/>
            <person name="Zeng Q."/>
            <person name="Gargeya S."/>
            <person name="Fitzgerald M."/>
            <person name="Haas B."/>
            <person name="Abouelleil A."/>
            <person name="Allen A.W."/>
            <person name="Alvarado L."/>
            <person name="Arachchi H.M."/>
            <person name="Berlin A.M."/>
            <person name="Chapman S.B."/>
            <person name="Gainer-Dewar J."/>
            <person name="Goldberg J."/>
            <person name="Griggs A."/>
            <person name="Gujja S."/>
            <person name="Hansen M."/>
            <person name="Howarth C."/>
            <person name="Imamovic A."/>
            <person name="Ireland A."/>
            <person name="Larimer J."/>
            <person name="McCowan C."/>
            <person name="Murphy C."/>
            <person name="Pearson M."/>
            <person name="Poon T.W."/>
            <person name="Priest M."/>
            <person name="Roberts A."/>
            <person name="Saif S."/>
            <person name="Shea T."/>
            <person name="Sisk P."/>
            <person name="Sykes S."/>
            <person name="Wortman J."/>
            <person name="Nusbaum C."/>
            <person name="Birren B."/>
        </authorList>
    </citation>
    <scope>NUCLEOTIDE SEQUENCE [LARGE SCALE GENOMIC DNA]</scope>
    <source>
        <strain evidence="1 2">3_1_6</strain>
    </source>
</reference>
<dbReference type="STRING" id="563192.HMPREF0179_05137"/>
<dbReference type="HOGENOM" id="CLU_1700808_0_0_7"/>
<evidence type="ECO:0000313" key="1">
    <source>
        <dbReference type="EMBL" id="EPC05853.1"/>
    </source>
</evidence>
<name>S2KTK8_BILW3</name>
<proteinExistence type="predicted"/>
<comment type="caution">
    <text evidence="1">The sequence shown here is derived from an EMBL/GenBank/DDBJ whole genome shotgun (WGS) entry which is preliminary data.</text>
</comment>
<dbReference type="GeneID" id="78084662"/>
<dbReference type="Proteomes" id="UP000006034">
    <property type="component" value="Unassembled WGS sequence"/>
</dbReference>
<dbReference type="Gene3D" id="3.30.2000.20">
    <property type="match status" value="1"/>
</dbReference>
<organism evidence="1 2">
    <name type="scientific">Bilophila wadsworthia (strain 3_1_6)</name>
    <dbReference type="NCBI Taxonomy" id="563192"/>
    <lineage>
        <taxon>Bacteria</taxon>
        <taxon>Pseudomonadati</taxon>
        <taxon>Thermodesulfobacteriota</taxon>
        <taxon>Desulfovibrionia</taxon>
        <taxon>Desulfovibrionales</taxon>
        <taxon>Desulfovibrionaceae</taxon>
        <taxon>Bilophila</taxon>
    </lineage>
</organism>
<evidence type="ECO:0000313" key="2">
    <source>
        <dbReference type="Proteomes" id="UP000006034"/>
    </source>
</evidence>